<evidence type="ECO:0000256" key="8">
    <source>
        <dbReference type="ARBA" id="ARBA00023306"/>
    </source>
</evidence>
<dbReference type="AlphaFoldDB" id="A0A1G2HK08"/>
<dbReference type="Gene3D" id="1.10.150.130">
    <property type="match status" value="1"/>
</dbReference>
<dbReference type="InterPro" id="IPR002104">
    <property type="entry name" value="Integrase_catalytic"/>
</dbReference>
<dbReference type="GO" id="GO:0015074">
    <property type="term" value="P:DNA integration"/>
    <property type="evidence" value="ECO:0007669"/>
    <property type="project" value="UniProtKB-KW"/>
</dbReference>
<keyword evidence="4" id="KW-0159">Chromosome partition</keyword>
<feature type="domain" description="Tyr recombinase" evidence="10">
    <location>
        <begin position="123"/>
        <end position="309"/>
    </location>
</feature>
<dbReference type="GO" id="GO:0051301">
    <property type="term" value="P:cell division"/>
    <property type="evidence" value="ECO:0007669"/>
    <property type="project" value="UniProtKB-KW"/>
</dbReference>
<dbReference type="Pfam" id="PF00589">
    <property type="entry name" value="Phage_integrase"/>
    <property type="match status" value="1"/>
</dbReference>
<evidence type="ECO:0000259" key="10">
    <source>
        <dbReference type="PROSITE" id="PS51898"/>
    </source>
</evidence>
<gene>
    <name evidence="12" type="ORF">A3H51_00600</name>
</gene>
<evidence type="ECO:0000256" key="1">
    <source>
        <dbReference type="ARBA" id="ARBA00004496"/>
    </source>
</evidence>
<evidence type="ECO:0000256" key="4">
    <source>
        <dbReference type="ARBA" id="ARBA00022829"/>
    </source>
</evidence>
<comment type="subcellular location">
    <subcellularLocation>
        <location evidence="1">Cytoplasm</location>
    </subcellularLocation>
</comment>
<dbReference type="STRING" id="1802164.A3H51_00600"/>
<sequence length="315" mass="36582">MTNKSQLPLLEDFLLHIQTNNYSKETLYNYERDLQTFENFLNEEMEALPFSEVSKRTMEQFKAYLTSKDRKSASGIKTTKTLSSGSINRVLSSVRRYLGYLIDMDHKVPIPPESIKLLRMEKKHPQVAELEQLIKLIEYPTEFEKNKLINLRNRAMLETLFATGMRISELTSLKRNQIDKTGRIFITGKGKKQRFAYLTDRAQEQIQNYLKERMDDFPALFIPYRGKNNTANDKTISTNYLQMKIKKYREMLGINVPTSAHSLRHGFATYLAESGANPAAIQILLGHESLDTTTRYVHASDKYAEKTHKKFHPLK</sequence>
<dbReference type="GO" id="GO:0003677">
    <property type="term" value="F:DNA binding"/>
    <property type="evidence" value="ECO:0007669"/>
    <property type="project" value="UniProtKB-UniRule"/>
</dbReference>
<proteinExistence type="predicted"/>
<dbReference type="Gene3D" id="1.10.443.10">
    <property type="entry name" value="Intergrase catalytic core"/>
    <property type="match status" value="1"/>
</dbReference>
<comment type="caution">
    <text evidence="12">The sequence shown here is derived from an EMBL/GenBank/DDBJ whole genome shotgun (WGS) entry which is preliminary data.</text>
</comment>
<keyword evidence="5" id="KW-0229">DNA integration</keyword>
<evidence type="ECO:0000256" key="7">
    <source>
        <dbReference type="ARBA" id="ARBA00023172"/>
    </source>
</evidence>
<keyword evidence="8" id="KW-0131">Cell cycle</keyword>
<dbReference type="PANTHER" id="PTHR30349">
    <property type="entry name" value="PHAGE INTEGRASE-RELATED"/>
    <property type="match status" value="1"/>
</dbReference>
<evidence type="ECO:0000313" key="12">
    <source>
        <dbReference type="EMBL" id="OGZ62759.1"/>
    </source>
</evidence>
<dbReference type="SUPFAM" id="SSF56349">
    <property type="entry name" value="DNA breaking-rejoining enzymes"/>
    <property type="match status" value="1"/>
</dbReference>
<dbReference type="GO" id="GO:0005737">
    <property type="term" value="C:cytoplasm"/>
    <property type="evidence" value="ECO:0007669"/>
    <property type="project" value="UniProtKB-SubCell"/>
</dbReference>
<organism evidence="12 13">
    <name type="scientific">Candidatus Spechtbacteria bacterium RIFCSPLOWO2_02_FULL_38_8</name>
    <dbReference type="NCBI Taxonomy" id="1802164"/>
    <lineage>
        <taxon>Bacteria</taxon>
        <taxon>Candidatus Spechtiibacteriota</taxon>
    </lineage>
</organism>
<protein>
    <recommendedName>
        <fullName evidence="14">Tyrosine recombinase XerC</fullName>
    </recommendedName>
</protein>
<accession>A0A1G2HK08</accession>
<dbReference type="InterPro" id="IPR010998">
    <property type="entry name" value="Integrase_recombinase_N"/>
</dbReference>
<dbReference type="PROSITE" id="PS51900">
    <property type="entry name" value="CB"/>
    <property type="match status" value="1"/>
</dbReference>
<evidence type="ECO:0000256" key="9">
    <source>
        <dbReference type="PROSITE-ProRule" id="PRU01248"/>
    </source>
</evidence>
<dbReference type="InterPro" id="IPR011010">
    <property type="entry name" value="DNA_brk_join_enz"/>
</dbReference>
<evidence type="ECO:0000256" key="6">
    <source>
        <dbReference type="ARBA" id="ARBA00023125"/>
    </source>
</evidence>
<dbReference type="GO" id="GO:0006310">
    <property type="term" value="P:DNA recombination"/>
    <property type="evidence" value="ECO:0007669"/>
    <property type="project" value="UniProtKB-KW"/>
</dbReference>
<dbReference type="InterPro" id="IPR004107">
    <property type="entry name" value="Integrase_SAM-like_N"/>
</dbReference>
<keyword evidence="2" id="KW-0963">Cytoplasm</keyword>
<keyword evidence="7" id="KW-0233">DNA recombination</keyword>
<evidence type="ECO:0000259" key="11">
    <source>
        <dbReference type="PROSITE" id="PS51900"/>
    </source>
</evidence>
<keyword evidence="6 9" id="KW-0238">DNA-binding</keyword>
<reference evidence="12 13" key="1">
    <citation type="journal article" date="2016" name="Nat. Commun.">
        <title>Thousands of microbial genomes shed light on interconnected biogeochemical processes in an aquifer system.</title>
        <authorList>
            <person name="Anantharaman K."/>
            <person name="Brown C.T."/>
            <person name="Hug L.A."/>
            <person name="Sharon I."/>
            <person name="Castelle C.J."/>
            <person name="Probst A.J."/>
            <person name="Thomas B.C."/>
            <person name="Singh A."/>
            <person name="Wilkins M.J."/>
            <person name="Karaoz U."/>
            <person name="Brodie E.L."/>
            <person name="Williams K.H."/>
            <person name="Hubbard S.S."/>
            <person name="Banfield J.F."/>
        </authorList>
    </citation>
    <scope>NUCLEOTIDE SEQUENCE [LARGE SCALE GENOMIC DNA]</scope>
</reference>
<dbReference type="GO" id="GO:0007059">
    <property type="term" value="P:chromosome segregation"/>
    <property type="evidence" value="ECO:0007669"/>
    <property type="project" value="UniProtKB-KW"/>
</dbReference>
<evidence type="ECO:0000256" key="2">
    <source>
        <dbReference type="ARBA" id="ARBA00022490"/>
    </source>
</evidence>
<dbReference type="InterPro" id="IPR044068">
    <property type="entry name" value="CB"/>
</dbReference>
<dbReference type="EMBL" id="MHOJ01000011">
    <property type="protein sequence ID" value="OGZ62759.1"/>
    <property type="molecule type" value="Genomic_DNA"/>
</dbReference>
<evidence type="ECO:0000256" key="5">
    <source>
        <dbReference type="ARBA" id="ARBA00022908"/>
    </source>
</evidence>
<dbReference type="PROSITE" id="PS51898">
    <property type="entry name" value="TYR_RECOMBINASE"/>
    <property type="match status" value="1"/>
</dbReference>
<dbReference type="InterPro" id="IPR050090">
    <property type="entry name" value="Tyrosine_recombinase_XerCD"/>
</dbReference>
<evidence type="ECO:0000256" key="3">
    <source>
        <dbReference type="ARBA" id="ARBA00022618"/>
    </source>
</evidence>
<name>A0A1G2HK08_9BACT</name>
<dbReference type="Pfam" id="PF02899">
    <property type="entry name" value="Phage_int_SAM_1"/>
    <property type="match status" value="1"/>
</dbReference>
<evidence type="ECO:0000313" key="13">
    <source>
        <dbReference type="Proteomes" id="UP000178509"/>
    </source>
</evidence>
<dbReference type="Proteomes" id="UP000178509">
    <property type="component" value="Unassembled WGS sequence"/>
</dbReference>
<feature type="domain" description="Core-binding (CB)" evidence="11">
    <location>
        <begin position="4"/>
        <end position="102"/>
    </location>
</feature>
<dbReference type="InterPro" id="IPR013762">
    <property type="entry name" value="Integrase-like_cat_sf"/>
</dbReference>
<evidence type="ECO:0008006" key="14">
    <source>
        <dbReference type="Google" id="ProtNLM"/>
    </source>
</evidence>
<dbReference type="PANTHER" id="PTHR30349:SF77">
    <property type="entry name" value="TYROSINE RECOMBINASE XERC"/>
    <property type="match status" value="1"/>
</dbReference>
<keyword evidence="3" id="KW-0132">Cell division</keyword>